<evidence type="ECO:0000256" key="1">
    <source>
        <dbReference type="SAM" id="MobiDB-lite"/>
    </source>
</evidence>
<proteinExistence type="predicted"/>
<feature type="compositionally biased region" description="Polar residues" evidence="1">
    <location>
        <begin position="16"/>
        <end position="29"/>
    </location>
</feature>
<name>A0A3S5CU99_9PLAT</name>
<dbReference type="Proteomes" id="UP000784294">
    <property type="component" value="Unassembled WGS sequence"/>
</dbReference>
<comment type="caution">
    <text evidence="2">The sequence shown here is derived from an EMBL/GenBank/DDBJ whole genome shotgun (WGS) entry which is preliminary data.</text>
</comment>
<protein>
    <submittedName>
        <fullName evidence="2">Uncharacterized protein</fullName>
    </submittedName>
</protein>
<dbReference type="AlphaFoldDB" id="A0A3S5CU99"/>
<dbReference type="EMBL" id="CAAALY010255270">
    <property type="protein sequence ID" value="VEL37535.1"/>
    <property type="molecule type" value="Genomic_DNA"/>
</dbReference>
<gene>
    <name evidence="2" type="ORF">PXEA_LOCUS30975</name>
</gene>
<reference evidence="2" key="1">
    <citation type="submission" date="2018-11" db="EMBL/GenBank/DDBJ databases">
        <authorList>
            <consortium name="Pathogen Informatics"/>
        </authorList>
    </citation>
    <scope>NUCLEOTIDE SEQUENCE</scope>
</reference>
<feature type="region of interest" description="Disordered" evidence="1">
    <location>
        <begin position="1"/>
        <end position="34"/>
    </location>
</feature>
<sequence>MLQPHSTRTDIHCGRSQVQFSDSQRTTNRLDPPRGAGLCTAHLRTTQTLSAHCIPPKDTPSTTLGMSHLPQDDIRPRLLTSRYYHGEALEGASSVSDVPNARICMGSCESHAIIFHY</sequence>
<accession>A0A3S5CU99</accession>
<organism evidence="2 3">
    <name type="scientific">Protopolystoma xenopodis</name>
    <dbReference type="NCBI Taxonomy" id="117903"/>
    <lineage>
        <taxon>Eukaryota</taxon>
        <taxon>Metazoa</taxon>
        <taxon>Spiralia</taxon>
        <taxon>Lophotrochozoa</taxon>
        <taxon>Platyhelminthes</taxon>
        <taxon>Monogenea</taxon>
        <taxon>Polyopisthocotylea</taxon>
        <taxon>Polystomatidea</taxon>
        <taxon>Polystomatidae</taxon>
        <taxon>Protopolystoma</taxon>
    </lineage>
</organism>
<evidence type="ECO:0000313" key="2">
    <source>
        <dbReference type="EMBL" id="VEL37535.1"/>
    </source>
</evidence>
<keyword evidence="3" id="KW-1185">Reference proteome</keyword>
<evidence type="ECO:0000313" key="3">
    <source>
        <dbReference type="Proteomes" id="UP000784294"/>
    </source>
</evidence>